<reference evidence="2 3" key="1">
    <citation type="submission" date="2019-12" db="EMBL/GenBank/DDBJ databases">
        <authorList>
            <person name="Scholz U."/>
            <person name="Mascher M."/>
            <person name="Fiebig A."/>
        </authorList>
    </citation>
    <scope>NUCLEOTIDE SEQUENCE</scope>
</reference>
<feature type="region of interest" description="Disordered" evidence="1">
    <location>
        <begin position="1"/>
        <end position="32"/>
    </location>
</feature>
<dbReference type="InterPro" id="IPR000415">
    <property type="entry name" value="Nitroreductase-like"/>
</dbReference>
<accession>A0A7I8JV95</accession>
<organism evidence="2">
    <name type="scientific">Spirodela intermedia</name>
    <name type="common">Intermediate duckweed</name>
    <dbReference type="NCBI Taxonomy" id="51605"/>
    <lineage>
        <taxon>Eukaryota</taxon>
        <taxon>Viridiplantae</taxon>
        <taxon>Streptophyta</taxon>
        <taxon>Embryophyta</taxon>
        <taxon>Tracheophyta</taxon>
        <taxon>Spermatophyta</taxon>
        <taxon>Magnoliopsida</taxon>
        <taxon>Liliopsida</taxon>
        <taxon>Araceae</taxon>
        <taxon>Lemnoideae</taxon>
        <taxon>Spirodela</taxon>
    </lineage>
</organism>
<name>A0A7I8JV95_SPIIN</name>
<evidence type="ECO:0000313" key="3">
    <source>
        <dbReference type="Proteomes" id="UP001189122"/>
    </source>
</evidence>
<evidence type="ECO:0000256" key="1">
    <source>
        <dbReference type="SAM" id="MobiDB-lite"/>
    </source>
</evidence>
<protein>
    <submittedName>
        <fullName evidence="2">Uncharacterized protein</fullName>
    </submittedName>
</protein>
<proteinExistence type="predicted"/>
<sequence>MKGAAAGVDLASRRRPAVADRRRSFSSSQGRHWRTYRAIGGGAAAAVGGPIEPSGFQLRIKIRFQGGSRPPAALRHGQGEAPTPTYPPEEQPVSEENRATVTKKVPVNLPESNPERRDIPPDLPKVPRLIDSLRRHIARFHNNWSASAGAGELPVVDSRYRPKEFLHYLNPISVYRLPPPTTFRELPPRCRRREALYSFVFSSNPRSIRRAPLSRESLSQFLYDSLAVAEGERDGATGFLPRVNHSSGGSHPTVAHVFAPPVLDLLEEPFAAHYSPEGHALEVRALLDWDFFCKELPPKAMIVWRHGDRAFRYCHLDVGQAIAAVAFAAAALGWGVSLLDGLSRLDLETLMGLRPFRTSGCFRGRERRDNFPSVELQNPVCAVLIFPAAAPKFRIIYRSLSDAISRYFGSVAWAGEPSPLAGGVHIIYHEIYRTSAAIERFWTCNQELLIEPNRLLQSRSFPELLGYENLTVREACRSPRSRLLMDPGHELDPEAFYQFLYHCLPSGHPEASLWQKRRIEVFIAVNRVKKLARGLYCLVRNAENLQSLKRTCSPFFRWEHSREWSRDLPLYRLLLGDLEEKIAEIAFDQPVAMNSCFTMMMVRVCGGVPGSVPSNYPQLFWEAGVLCYLLSLDAYAMGLTASGIGSFFDKQDNSSLTFLVSLWHLALLLSVP</sequence>
<feature type="region of interest" description="Disordered" evidence="1">
    <location>
        <begin position="68"/>
        <end position="103"/>
    </location>
</feature>
<gene>
    <name evidence="2" type="ORF">SI7747_18019960</name>
</gene>
<dbReference type="Proteomes" id="UP001189122">
    <property type="component" value="Unassembled WGS sequence"/>
</dbReference>
<dbReference type="GO" id="GO:0016491">
    <property type="term" value="F:oxidoreductase activity"/>
    <property type="evidence" value="ECO:0007669"/>
    <property type="project" value="InterPro"/>
</dbReference>
<dbReference type="PANTHER" id="PTHR42741">
    <property type="entry name" value="NITROREDUCTASE FAMILY PROTEIN"/>
    <property type="match status" value="1"/>
</dbReference>
<keyword evidence="3" id="KW-1185">Reference proteome</keyword>
<dbReference type="EMBL" id="LR743605">
    <property type="protein sequence ID" value="CAA2634552.1"/>
    <property type="molecule type" value="Genomic_DNA"/>
</dbReference>
<dbReference type="Gene3D" id="3.40.109.10">
    <property type="entry name" value="NADH Oxidase"/>
    <property type="match status" value="2"/>
</dbReference>
<dbReference type="PANTHER" id="PTHR42741:SF3">
    <property type="entry name" value="NITROREDUCTASE FAMILY PROTEIN"/>
    <property type="match status" value="1"/>
</dbReference>
<dbReference type="AlphaFoldDB" id="A0A7I8JV95"/>
<evidence type="ECO:0000313" key="2">
    <source>
        <dbReference type="EMBL" id="CAA2634552.1"/>
    </source>
</evidence>
<dbReference type="EMBL" id="CACRZD030000018">
    <property type="protein sequence ID" value="CAA6673543.1"/>
    <property type="molecule type" value="Genomic_DNA"/>
</dbReference>